<dbReference type="InterPro" id="IPR041633">
    <property type="entry name" value="Polbeta"/>
</dbReference>
<dbReference type="CDD" id="cd05403">
    <property type="entry name" value="NT_KNTase_like"/>
    <property type="match status" value="1"/>
</dbReference>
<dbReference type="AlphaFoldDB" id="A0A9P3CV13"/>
<evidence type="ECO:0000313" key="2">
    <source>
        <dbReference type="EMBL" id="EXB57057.1"/>
    </source>
</evidence>
<comment type="caution">
    <text evidence="2">The sequence shown here is derived from an EMBL/GenBank/DDBJ whole genome shotgun (WGS) entry which is preliminary data.</text>
</comment>
<dbReference type="InterPro" id="IPR043519">
    <property type="entry name" value="NT_sf"/>
</dbReference>
<proteinExistence type="predicted"/>
<feature type="domain" description="Polymerase beta nucleotidyltransferase" evidence="1">
    <location>
        <begin position="12"/>
        <end position="84"/>
    </location>
</feature>
<accession>A0A9P3CV13</accession>
<dbReference type="SUPFAM" id="SSF81301">
    <property type="entry name" value="Nucleotidyltransferase"/>
    <property type="match status" value="1"/>
</dbReference>
<dbReference type="Pfam" id="PF18765">
    <property type="entry name" value="Polbeta"/>
    <property type="match status" value="1"/>
</dbReference>
<protein>
    <submittedName>
        <fullName evidence="2">Adenylate cyclase NT domain protein</fullName>
    </submittedName>
</protein>
<organism evidence="2 3">
    <name type="scientific">Acinetobacter baumannii 1462234</name>
    <dbReference type="NCBI Taxonomy" id="1310646"/>
    <lineage>
        <taxon>Bacteria</taxon>
        <taxon>Pseudomonadati</taxon>
        <taxon>Pseudomonadota</taxon>
        <taxon>Gammaproteobacteria</taxon>
        <taxon>Moraxellales</taxon>
        <taxon>Moraxellaceae</taxon>
        <taxon>Acinetobacter</taxon>
        <taxon>Acinetobacter calcoaceticus/baumannii complex</taxon>
    </lineage>
</organism>
<sequence length="108" mass="12009">MSDFIQLEYLQEKLQQLLAESLFAIYLYGSAVDGGLGPESDLDVLVVVTQPLTSALREQLAQELLKISQPVGELQRPLEVTILLKDEIQSGNYPLSSLYTIKIDNSLK</sequence>
<dbReference type="Proteomes" id="UP000020865">
    <property type="component" value="Unassembled WGS sequence"/>
</dbReference>
<reference evidence="2 3" key="1">
    <citation type="submission" date="2014-02" db="EMBL/GenBank/DDBJ databases">
        <title>Comparative genomics and transcriptomics to identify genetic mechanisms underlying the emergence of carbapenem resistant Acinetobacter baumannii (CRAb).</title>
        <authorList>
            <person name="Harris A.D."/>
            <person name="Johnson K.J."/>
            <person name="George J."/>
            <person name="Shefchek K."/>
            <person name="Daugherty S.C."/>
            <person name="Parankush S."/>
            <person name="Sadzewicz L."/>
            <person name="Tallon L."/>
            <person name="Sengamalay N."/>
            <person name="Hazen T.H."/>
            <person name="Rasko D.A."/>
        </authorList>
    </citation>
    <scope>NUCLEOTIDE SEQUENCE [LARGE SCALE GENOMIC DNA]</scope>
    <source>
        <strain evidence="2 3">1462234</strain>
    </source>
</reference>
<evidence type="ECO:0000259" key="1">
    <source>
        <dbReference type="Pfam" id="PF18765"/>
    </source>
</evidence>
<gene>
    <name evidence="2" type="ORF">J545_3613</name>
</gene>
<evidence type="ECO:0000313" key="3">
    <source>
        <dbReference type="Proteomes" id="UP000020865"/>
    </source>
</evidence>
<dbReference type="EMBL" id="JEWR01000090">
    <property type="protein sequence ID" value="EXB57057.1"/>
    <property type="molecule type" value="Genomic_DNA"/>
</dbReference>
<name>A0A9P3CV13_ACIBA</name>
<dbReference type="Gene3D" id="3.30.460.10">
    <property type="entry name" value="Beta Polymerase, domain 2"/>
    <property type="match status" value="1"/>
</dbReference>